<dbReference type="InterPro" id="IPR001478">
    <property type="entry name" value="PDZ"/>
</dbReference>
<dbReference type="Pfam" id="PF13180">
    <property type="entry name" value="PDZ_2"/>
    <property type="match status" value="1"/>
</dbReference>
<dbReference type="EMBL" id="JBHSGU010000002">
    <property type="protein sequence ID" value="MFC4699173.1"/>
    <property type="molecule type" value="Genomic_DNA"/>
</dbReference>
<dbReference type="InterPro" id="IPR040756">
    <property type="entry name" value="Peptidase_M61_N"/>
</dbReference>
<dbReference type="InterPro" id="IPR036034">
    <property type="entry name" value="PDZ_sf"/>
</dbReference>
<dbReference type="Gene3D" id="2.60.40.3650">
    <property type="match status" value="1"/>
</dbReference>
<sequence>MHQAFISYQISAINLSEHLFEVGLKAHLPEPLNRIELTLPAWIPGSYMIRDFARNVLQIQSQHNDLVIQKTDKQTWQIRARNDALFQQLDITYRIFAFDLSVRSAYINHEFAFFNGTSTLLNVVGHEHLTHYLQVLPNEQVAHWQTQTAMPLSENYPHTLHRDYPVYASESYDILIDHPVLSGDLCKRSFVVSGVTFHVVFTGRETMDLDRICDDLKPICEHHIRLFGECPVDEYWFMTLLCENGFGGLEHKSSTVLQYARFDLPMLGDSEEKSESYQQFLSLCSHELFHTWHVKRIRPKVMLKPDLSQETYTPQLWIYEGFTSLYDDLTLARAQLISPLEYCQILGQSVTRLMRNPGRHLQSISESSFDAWTRFYKQDASSVNHIVSYYLKGSIVALALDITLRQQSDNKYSLDDVMRELWKQFGQQESGTLDNVVADICKHSLGIDVSSFLHVAVDSVMDLPLSSMVNSIGLSLNMRSRETFTDKGGKPAKLPQTRDLGLMFAEQSLGMKVTQVLASSASAQAGIQLNDIIVACNGFKASPSKLNRMLQATALEDTVTLHIMRDEQLIEVKLKARPAQLDTCFFTIEDESAFMRWLGLEG</sequence>
<dbReference type="Gene3D" id="2.30.42.10">
    <property type="match status" value="1"/>
</dbReference>
<evidence type="ECO:0000313" key="2">
    <source>
        <dbReference type="EMBL" id="MFC4699173.1"/>
    </source>
</evidence>
<dbReference type="InterPro" id="IPR024191">
    <property type="entry name" value="Peptidase_M61"/>
</dbReference>
<dbReference type="SUPFAM" id="SSF50156">
    <property type="entry name" value="PDZ domain-like"/>
    <property type="match status" value="1"/>
</dbReference>
<protein>
    <submittedName>
        <fullName evidence="2">M61 family metallopeptidase</fullName>
    </submittedName>
</protein>
<dbReference type="SMART" id="SM00228">
    <property type="entry name" value="PDZ"/>
    <property type="match status" value="1"/>
</dbReference>
<dbReference type="SUPFAM" id="SSF55486">
    <property type="entry name" value="Metalloproteases ('zincins'), catalytic domain"/>
    <property type="match status" value="1"/>
</dbReference>
<dbReference type="InterPro" id="IPR027268">
    <property type="entry name" value="Peptidase_M4/M1_CTD_sf"/>
</dbReference>
<dbReference type="Pfam" id="PF05299">
    <property type="entry name" value="Peptidase_M61"/>
    <property type="match status" value="1"/>
</dbReference>
<gene>
    <name evidence="2" type="ORF">ACFO4O_03260</name>
</gene>
<feature type="domain" description="PDZ" evidence="1">
    <location>
        <begin position="498"/>
        <end position="567"/>
    </location>
</feature>
<reference evidence="3" key="1">
    <citation type="journal article" date="2019" name="Int. J. Syst. Evol. Microbiol.">
        <title>The Global Catalogue of Microorganisms (GCM) 10K type strain sequencing project: providing services to taxonomists for standard genome sequencing and annotation.</title>
        <authorList>
            <consortium name="The Broad Institute Genomics Platform"/>
            <consortium name="The Broad Institute Genome Sequencing Center for Infectious Disease"/>
            <person name="Wu L."/>
            <person name="Ma J."/>
        </authorList>
    </citation>
    <scope>NUCLEOTIDE SEQUENCE [LARGE SCALE GENOMIC DNA]</scope>
    <source>
        <strain evidence="3">KACC 12507</strain>
    </source>
</reference>
<evidence type="ECO:0000313" key="3">
    <source>
        <dbReference type="Proteomes" id="UP001595897"/>
    </source>
</evidence>
<dbReference type="RefSeq" id="WP_382405923.1">
    <property type="nucleotide sequence ID" value="NZ_JBHSGU010000002.1"/>
</dbReference>
<dbReference type="Pfam" id="PF17899">
    <property type="entry name" value="Peptidase_M61_N"/>
    <property type="match status" value="1"/>
</dbReference>
<organism evidence="2 3">
    <name type="scientific">Glaciecola siphonariae</name>
    <dbReference type="NCBI Taxonomy" id="521012"/>
    <lineage>
        <taxon>Bacteria</taxon>
        <taxon>Pseudomonadati</taxon>
        <taxon>Pseudomonadota</taxon>
        <taxon>Gammaproteobacteria</taxon>
        <taxon>Alteromonadales</taxon>
        <taxon>Alteromonadaceae</taxon>
        <taxon>Glaciecola</taxon>
    </lineage>
</organism>
<accession>A0ABV9LU51</accession>
<dbReference type="PIRSF" id="PIRSF016493">
    <property type="entry name" value="Glycyl_aminpptds"/>
    <property type="match status" value="1"/>
</dbReference>
<keyword evidence="3" id="KW-1185">Reference proteome</keyword>
<proteinExistence type="predicted"/>
<evidence type="ECO:0000259" key="1">
    <source>
        <dbReference type="SMART" id="SM00228"/>
    </source>
</evidence>
<name>A0ABV9LU51_9ALTE</name>
<dbReference type="Gene3D" id="1.10.390.10">
    <property type="entry name" value="Neutral Protease Domain 2"/>
    <property type="match status" value="1"/>
</dbReference>
<dbReference type="Proteomes" id="UP001595897">
    <property type="component" value="Unassembled WGS sequence"/>
</dbReference>
<comment type="caution">
    <text evidence="2">The sequence shown here is derived from an EMBL/GenBank/DDBJ whole genome shotgun (WGS) entry which is preliminary data.</text>
</comment>
<dbReference type="InterPro" id="IPR007963">
    <property type="entry name" value="Peptidase_M61_catalytic"/>
</dbReference>